<dbReference type="InterPro" id="IPR046955">
    <property type="entry name" value="PHR1-like"/>
</dbReference>
<gene>
    <name evidence="7" type="ORF">FCM35_KLT03992</name>
</gene>
<dbReference type="GO" id="GO:0003677">
    <property type="term" value="F:DNA binding"/>
    <property type="evidence" value="ECO:0007669"/>
    <property type="project" value="UniProtKB-KW"/>
</dbReference>
<dbReference type="PANTHER" id="PTHR31499:SF24">
    <property type="entry name" value="OS05G0488600 PROTEIN"/>
    <property type="match status" value="1"/>
</dbReference>
<dbReference type="SUPFAM" id="SSF46689">
    <property type="entry name" value="Homeodomain-like"/>
    <property type="match status" value="1"/>
</dbReference>
<evidence type="ECO:0000256" key="3">
    <source>
        <dbReference type="ARBA" id="ARBA00023163"/>
    </source>
</evidence>
<dbReference type="Proteomes" id="UP000623129">
    <property type="component" value="Unassembled WGS sequence"/>
</dbReference>
<dbReference type="GO" id="GO:0003700">
    <property type="term" value="F:DNA-binding transcription factor activity"/>
    <property type="evidence" value="ECO:0007669"/>
    <property type="project" value="InterPro"/>
</dbReference>
<proteinExistence type="predicted"/>
<dbReference type="Pfam" id="PF14379">
    <property type="entry name" value="Myb_CC_LHEQLE"/>
    <property type="match status" value="1"/>
</dbReference>
<dbReference type="Gene3D" id="1.10.10.60">
    <property type="entry name" value="Homeodomain-like"/>
    <property type="match status" value="1"/>
</dbReference>
<dbReference type="InterPro" id="IPR025756">
    <property type="entry name" value="Myb_CC_LHEQLE"/>
</dbReference>
<accession>A0A833R6Y7</accession>
<dbReference type="InterPro" id="IPR017930">
    <property type="entry name" value="Myb_dom"/>
</dbReference>
<evidence type="ECO:0000313" key="7">
    <source>
        <dbReference type="EMBL" id="KAF3330638.1"/>
    </source>
</evidence>
<comment type="caution">
    <text evidence="7">The sequence shown here is derived from an EMBL/GenBank/DDBJ whole genome shotgun (WGS) entry which is preliminary data.</text>
</comment>
<dbReference type="InterPro" id="IPR009057">
    <property type="entry name" value="Homeodomain-like_sf"/>
</dbReference>
<evidence type="ECO:0000313" key="8">
    <source>
        <dbReference type="Proteomes" id="UP000623129"/>
    </source>
</evidence>
<dbReference type="InterPro" id="IPR001005">
    <property type="entry name" value="SANT/Myb"/>
</dbReference>
<keyword evidence="3" id="KW-0804">Transcription</keyword>
<evidence type="ECO:0000256" key="5">
    <source>
        <dbReference type="SAM" id="MobiDB-lite"/>
    </source>
</evidence>
<dbReference type="PROSITE" id="PS51294">
    <property type="entry name" value="HTH_MYB"/>
    <property type="match status" value="1"/>
</dbReference>
<keyword evidence="4" id="KW-0539">Nucleus</keyword>
<keyword evidence="2" id="KW-0238">DNA-binding</keyword>
<evidence type="ECO:0000259" key="6">
    <source>
        <dbReference type="PROSITE" id="PS51294"/>
    </source>
</evidence>
<evidence type="ECO:0000256" key="2">
    <source>
        <dbReference type="ARBA" id="ARBA00023125"/>
    </source>
</evidence>
<dbReference type="EMBL" id="SWLB01000013">
    <property type="protein sequence ID" value="KAF3330638.1"/>
    <property type="molecule type" value="Genomic_DNA"/>
</dbReference>
<dbReference type="Pfam" id="PF00249">
    <property type="entry name" value="Myb_DNA-binding"/>
    <property type="match status" value="1"/>
</dbReference>
<dbReference type="PANTHER" id="PTHR31499">
    <property type="entry name" value="MYB FAMILY TRANSCRIPTION FACTOR PHL11"/>
    <property type="match status" value="1"/>
</dbReference>
<feature type="domain" description="HTH myb-type" evidence="6">
    <location>
        <begin position="41"/>
        <end position="101"/>
    </location>
</feature>
<dbReference type="AlphaFoldDB" id="A0A833R6Y7"/>
<dbReference type="InterPro" id="IPR006447">
    <property type="entry name" value="Myb_dom_plants"/>
</dbReference>
<feature type="region of interest" description="Disordered" evidence="5">
    <location>
        <begin position="195"/>
        <end position="214"/>
    </location>
</feature>
<dbReference type="OrthoDB" id="551907at2759"/>
<protein>
    <submittedName>
        <fullName evidence="7">Myb family transcription factor APL</fullName>
    </submittedName>
</protein>
<name>A0A833R6Y7_9POAL</name>
<reference evidence="7" key="1">
    <citation type="submission" date="2020-01" db="EMBL/GenBank/DDBJ databases">
        <title>Genome sequence of Kobresia littledalei, the first chromosome-level genome in the family Cyperaceae.</title>
        <authorList>
            <person name="Qu G."/>
        </authorList>
    </citation>
    <scope>NUCLEOTIDE SEQUENCE</scope>
    <source>
        <strain evidence="7">C.B.Clarke</strain>
        <tissue evidence="7">Leaf</tissue>
    </source>
</reference>
<evidence type="ECO:0000256" key="4">
    <source>
        <dbReference type="ARBA" id="ARBA00023242"/>
    </source>
</evidence>
<dbReference type="FunFam" id="1.10.10.60:FF:000002">
    <property type="entry name" value="Myb family transcription factor"/>
    <property type="match status" value="1"/>
</dbReference>
<keyword evidence="1" id="KW-0805">Transcription regulation</keyword>
<sequence length="313" mass="34979">MYHQSHGGGDIFSPRGAFSQERHLFLHGGNAHADSGLVLSTDAKPRLKWTPELHQRFIEAVHQLGGAEKATPKTVMRLMGIPGLTLYHLKSHLQKYRLSKNLQAQTNNGPTKSAMPCVIPADKAPLMSAPTISNINVPPQSERTIQISEALQMQIEVQRQLNEQLEVQRHLQLRIEAQGKYLQTVLEKAQETLGKQNTGPTCQDDAKTNTSDLGSQVSTECFTNRFQDCSMESSLTTCEEFGKVNYNSNLNLKFEDSAPPGYYNPSRKEKDRDVNSNFGLANTVTKLDLNSHEENENTNSSCRHFDLNGLSWN</sequence>
<dbReference type="NCBIfam" id="TIGR01557">
    <property type="entry name" value="myb_SHAQKYF"/>
    <property type="match status" value="1"/>
</dbReference>
<keyword evidence="8" id="KW-1185">Reference proteome</keyword>
<organism evidence="7 8">
    <name type="scientific">Carex littledalei</name>
    <dbReference type="NCBI Taxonomy" id="544730"/>
    <lineage>
        <taxon>Eukaryota</taxon>
        <taxon>Viridiplantae</taxon>
        <taxon>Streptophyta</taxon>
        <taxon>Embryophyta</taxon>
        <taxon>Tracheophyta</taxon>
        <taxon>Spermatophyta</taxon>
        <taxon>Magnoliopsida</taxon>
        <taxon>Liliopsida</taxon>
        <taxon>Poales</taxon>
        <taxon>Cyperaceae</taxon>
        <taxon>Cyperoideae</taxon>
        <taxon>Cariceae</taxon>
        <taxon>Carex</taxon>
        <taxon>Carex subgen. Euthyceras</taxon>
    </lineage>
</organism>
<evidence type="ECO:0000256" key="1">
    <source>
        <dbReference type="ARBA" id="ARBA00023015"/>
    </source>
</evidence>